<evidence type="ECO:0000256" key="2">
    <source>
        <dbReference type="ARBA" id="ARBA00004308"/>
    </source>
</evidence>
<feature type="domain" description="EGF-like" evidence="14">
    <location>
        <begin position="219"/>
        <end position="255"/>
    </location>
</feature>
<keyword evidence="6" id="KW-1133">Transmembrane helix</keyword>
<gene>
    <name evidence="16" type="primary">LOC114249438</name>
</gene>
<keyword evidence="3" id="KW-0245">EGF-like domain</keyword>
<dbReference type="SMART" id="SM00179">
    <property type="entry name" value="EGF_CA"/>
    <property type="match status" value="1"/>
</dbReference>
<keyword evidence="9" id="KW-0675">Receptor</keyword>
<feature type="disulfide bond" evidence="11">
    <location>
        <begin position="69"/>
        <end position="84"/>
    </location>
</feature>
<dbReference type="RefSeq" id="XP_028038823.1">
    <property type="nucleotide sequence ID" value="XM_028183022.1"/>
</dbReference>
<sequence>MMPPLRVAWVVCTILLCPSSGLEAAAQSESVEARSSTPVAGGAAAVRGCGEGEWRCADGARCVPRAWRCDGRPHCADGSDELDCTWNTTCREGQFRCATSGLCIAASWRCDGDADCGPRDNSDEDPYMCEKDFKCRGNWARCATPVGGQFSCVPIVQFCDGERHCADGSDEWDICDNFTVSSCAPLRCELGCRPTHDGLACYCKPGYEQREGKCADTDECLLEESCAQRCANTAGSYSCSCGPGFVLDQDGFSCLALNDPVGEPMSLIVATQSDVRRVWPDAAPPSRHAAPPSRHAAVTALDVRALHYNYDNRSICFVHHIVSRSSLLCVDADDFSKRTSICFVHHIVSRSSLLCVDADDFSKRTYLPDPDFFPDLDTVNAVAVDWVSGSWYVSDGGREALYVCARSLAPCRLLLDAALSKLHGLALDPSPPAG</sequence>
<keyword evidence="4" id="KW-0812">Transmembrane</keyword>
<dbReference type="SUPFAM" id="SSF57184">
    <property type="entry name" value="Growth factor receptor domain"/>
    <property type="match status" value="1"/>
</dbReference>
<keyword evidence="10" id="KW-0325">Glycoprotein</keyword>
<dbReference type="OrthoDB" id="9990982at2759"/>
<keyword evidence="7" id="KW-0472">Membrane</keyword>
<evidence type="ECO:0000313" key="15">
    <source>
        <dbReference type="Proteomes" id="UP000504629"/>
    </source>
</evidence>
<evidence type="ECO:0000313" key="16">
    <source>
        <dbReference type="RefSeq" id="XP_028038823.1"/>
    </source>
</evidence>
<keyword evidence="8 11" id="KW-1015">Disulfide bond</keyword>
<feature type="domain" description="EGF-like" evidence="14">
    <location>
        <begin position="182"/>
        <end position="215"/>
    </location>
</feature>
<dbReference type="FunFam" id="2.10.25.10:FF:000240">
    <property type="entry name" value="Vitamin K-dependent protein S"/>
    <property type="match status" value="1"/>
</dbReference>
<dbReference type="Gene3D" id="2.10.25.10">
    <property type="entry name" value="Laminin"/>
    <property type="match status" value="1"/>
</dbReference>
<dbReference type="CDD" id="cd00054">
    <property type="entry name" value="EGF_CA"/>
    <property type="match status" value="1"/>
</dbReference>
<keyword evidence="5" id="KW-0677">Repeat</keyword>
<dbReference type="KEGG" id="bman:114249438"/>
<evidence type="ECO:0000256" key="6">
    <source>
        <dbReference type="ARBA" id="ARBA00022989"/>
    </source>
</evidence>
<dbReference type="InterPro" id="IPR051221">
    <property type="entry name" value="LDLR-related"/>
</dbReference>
<dbReference type="InterPro" id="IPR011042">
    <property type="entry name" value="6-blade_b-propeller_TolB-like"/>
</dbReference>
<dbReference type="GO" id="GO:0012505">
    <property type="term" value="C:endomembrane system"/>
    <property type="evidence" value="ECO:0007669"/>
    <property type="project" value="UniProtKB-SubCell"/>
</dbReference>
<dbReference type="InterPro" id="IPR018097">
    <property type="entry name" value="EGF_Ca-bd_CS"/>
</dbReference>
<dbReference type="GeneID" id="114249438"/>
<evidence type="ECO:0000256" key="9">
    <source>
        <dbReference type="ARBA" id="ARBA00023170"/>
    </source>
</evidence>
<evidence type="ECO:0000256" key="4">
    <source>
        <dbReference type="ARBA" id="ARBA00022692"/>
    </source>
</evidence>
<dbReference type="Gene3D" id="4.10.400.10">
    <property type="entry name" value="Low-density Lipoprotein Receptor"/>
    <property type="match status" value="3"/>
</dbReference>
<dbReference type="SMART" id="SM00181">
    <property type="entry name" value="EGF"/>
    <property type="match status" value="2"/>
</dbReference>
<dbReference type="FunFam" id="4.10.400.10:FF:000045">
    <property type="entry name" value="Low-density lipoprotein receptor-related protein 2"/>
    <property type="match status" value="1"/>
</dbReference>
<dbReference type="PROSITE" id="PS01209">
    <property type="entry name" value="LDLRA_1"/>
    <property type="match status" value="1"/>
</dbReference>
<dbReference type="GO" id="GO:0005509">
    <property type="term" value="F:calcium ion binding"/>
    <property type="evidence" value="ECO:0007669"/>
    <property type="project" value="InterPro"/>
</dbReference>
<dbReference type="CDD" id="cd00112">
    <property type="entry name" value="LDLa"/>
    <property type="match status" value="3"/>
</dbReference>
<dbReference type="SUPFAM" id="SSF57196">
    <property type="entry name" value="EGF/Laminin"/>
    <property type="match status" value="1"/>
</dbReference>
<evidence type="ECO:0000256" key="3">
    <source>
        <dbReference type="ARBA" id="ARBA00022536"/>
    </source>
</evidence>
<proteinExistence type="predicted"/>
<evidence type="ECO:0000259" key="14">
    <source>
        <dbReference type="SMART" id="SM00181"/>
    </source>
</evidence>
<evidence type="ECO:0000256" key="8">
    <source>
        <dbReference type="ARBA" id="ARBA00023157"/>
    </source>
</evidence>
<dbReference type="InterPro" id="IPR002172">
    <property type="entry name" value="LDrepeatLR_classA_rpt"/>
</dbReference>
<name>A0A6J2KAY7_BOMMA</name>
<evidence type="ECO:0000256" key="5">
    <source>
        <dbReference type="ARBA" id="ARBA00022737"/>
    </source>
</evidence>
<evidence type="ECO:0000256" key="11">
    <source>
        <dbReference type="PROSITE-ProRule" id="PRU00124"/>
    </source>
</evidence>
<dbReference type="PANTHER" id="PTHR22722">
    <property type="entry name" value="LOW-DENSITY LIPOPROTEIN RECEPTOR-RELATED PROTEIN 2-RELATED"/>
    <property type="match status" value="1"/>
</dbReference>
<feature type="chain" id="PRO_5026742132" evidence="12">
    <location>
        <begin position="25"/>
        <end position="434"/>
    </location>
</feature>
<dbReference type="InterPro" id="IPR023415">
    <property type="entry name" value="LDLR_class-A_CS"/>
</dbReference>
<evidence type="ECO:0000256" key="1">
    <source>
        <dbReference type="ARBA" id="ARBA00004167"/>
    </source>
</evidence>
<evidence type="ECO:0000256" key="12">
    <source>
        <dbReference type="SAM" id="SignalP"/>
    </source>
</evidence>
<dbReference type="PRINTS" id="PR00261">
    <property type="entry name" value="LDLRECEPTOR"/>
</dbReference>
<comment type="subcellular location">
    <subcellularLocation>
        <location evidence="2">Endomembrane system</location>
    </subcellularLocation>
    <subcellularLocation>
        <location evidence="1">Membrane</location>
        <topology evidence="1">Single-pass membrane protein</topology>
    </subcellularLocation>
</comment>
<dbReference type="SMART" id="SM00192">
    <property type="entry name" value="LDLa"/>
    <property type="match status" value="3"/>
</dbReference>
<dbReference type="Gene3D" id="2.120.10.30">
    <property type="entry name" value="TolB, C-terminal domain"/>
    <property type="match status" value="1"/>
</dbReference>
<keyword evidence="12" id="KW-0732">Signal</keyword>
<dbReference type="PROSITE" id="PS50068">
    <property type="entry name" value="LDLRA_2"/>
    <property type="match status" value="3"/>
</dbReference>
<accession>A0A6J2KAY7</accession>
<dbReference type="InterPro" id="IPR036055">
    <property type="entry name" value="LDL_receptor-like_sf"/>
</dbReference>
<dbReference type="Pfam" id="PF07645">
    <property type="entry name" value="EGF_CA"/>
    <property type="match status" value="1"/>
</dbReference>
<dbReference type="SUPFAM" id="SSF57424">
    <property type="entry name" value="LDL receptor-like module"/>
    <property type="match status" value="2"/>
</dbReference>
<organism evidence="15 16">
    <name type="scientific">Bombyx mandarina</name>
    <name type="common">Wild silk moth</name>
    <name type="synonym">Wild silkworm</name>
    <dbReference type="NCBI Taxonomy" id="7092"/>
    <lineage>
        <taxon>Eukaryota</taxon>
        <taxon>Metazoa</taxon>
        <taxon>Ecdysozoa</taxon>
        <taxon>Arthropoda</taxon>
        <taxon>Hexapoda</taxon>
        <taxon>Insecta</taxon>
        <taxon>Pterygota</taxon>
        <taxon>Neoptera</taxon>
        <taxon>Endopterygota</taxon>
        <taxon>Lepidoptera</taxon>
        <taxon>Glossata</taxon>
        <taxon>Ditrysia</taxon>
        <taxon>Bombycoidea</taxon>
        <taxon>Bombycidae</taxon>
        <taxon>Bombycinae</taxon>
        <taxon>Bombyx</taxon>
    </lineage>
</organism>
<evidence type="ECO:0000256" key="7">
    <source>
        <dbReference type="ARBA" id="ARBA00023136"/>
    </source>
</evidence>
<dbReference type="SUPFAM" id="SSF101898">
    <property type="entry name" value="NHL repeat"/>
    <property type="match status" value="1"/>
</dbReference>
<feature type="domain" description="EGF-like calcium-binding" evidence="13">
    <location>
        <begin position="216"/>
        <end position="255"/>
    </location>
</feature>
<keyword evidence="15" id="KW-1185">Reference proteome</keyword>
<dbReference type="AlphaFoldDB" id="A0A6J2KAY7"/>
<protein>
    <submittedName>
        <fullName evidence="16">Low-density lipoprotein receptor-related protein 8-like</fullName>
    </submittedName>
</protein>
<dbReference type="InterPro" id="IPR001881">
    <property type="entry name" value="EGF-like_Ca-bd_dom"/>
</dbReference>
<feature type="signal peptide" evidence="12">
    <location>
        <begin position="1"/>
        <end position="24"/>
    </location>
</feature>
<dbReference type="GO" id="GO:0043235">
    <property type="term" value="C:receptor complex"/>
    <property type="evidence" value="ECO:0007669"/>
    <property type="project" value="TreeGrafter"/>
</dbReference>
<evidence type="ECO:0000259" key="13">
    <source>
        <dbReference type="SMART" id="SM00179"/>
    </source>
</evidence>
<dbReference type="InterPro" id="IPR009030">
    <property type="entry name" value="Growth_fac_rcpt_cys_sf"/>
</dbReference>
<dbReference type="Proteomes" id="UP000504629">
    <property type="component" value="Unplaced"/>
</dbReference>
<reference evidence="16" key="1">
    <citation type="submission" date="2025-08" db="UniProtKB">
        <authorList>
            <consortium name="RefSeq"/>
        </authorList>
    </citation>
    <scope>IDENTIFICATION</scope>
    <source>
        <tissue evidence="16">Silk gland</tissue>
    </source>
</reference>
<dbReference type="InterPro" id="IPR049883">
    <property type="entry name" value="NOTCH1_EGF-like"/>
</dbReference>
<evidence type="ECO:0000256" key="10">
    <source>
        <dbReference type="ARBA" id="ARBA00023180"/>
    </source>
</evidence>
<dbReference type="GO" id="GO:0005886">
    <property type="term" value="C:plasma membrane"/>
    <property type="evidence" value="ECO:0007669"/>
    <property type="project" value="TreeGrafter"/>
</dbReference>
<comment type="caution">
    <text evidence="11">Lacks conserved residue(s) required for the propagation of feature annotation.</text>
</comment>
<dbReference type="Pfam" id="PF00057">
    <property type="entry name" value="Ldl_recept_a"/>
    <property type="match status" value="2"/>
</dbReference>
<dbReference type="InterPro" id="IPR000742">
    <property type="entry name" value="EGF"/>
</dbReference>
<dbReference type="PROSITE" id="PS01187">
    <property type="entry name" value="EGF_CA"/>
    <property type="match status" value="1"/>
</dbReference>